<reference evidence="2 3" key="1">
    <citation type="submission" date="2020-06" db="EMBL/GenBank/DDBJ databases">
        <title>Genomic analysis of Salicibibacter sp. NKC21-4.</title>
        <authorList>
            <person name="Oh Y.J."/>
        </authorList>
    </citation>
    <scope>NUCLEOTIDE SEQUENCE [LARGE SCALE GENOMIC DNA]</scope>
    <source>
        <strain evidence="2 3">NKC21-4</strain>
    </source>
</reference>
<feature type="domain" description="NERD" evidence="1">
    <location>
        <begin position="38"/>
        <end position="148"/>
    </location>
</feature>
<gene>
    <name evidence="2" type="ORF">HUG20_12605</name>
</gene>
<accession>A0A7T6ZBW2</accession>
<dbReference type="InterPro" id="IPR011528">
    <property type="entry name" value="NERD"/>
</dbReference>
<evidence type="ECO:0000313" key="3">
    <source>
        <dbReference type="Proteomes" id="UP000595349"/>
    </source>
</evidence>
<keyword evidence="3" id="KW-1185">Reference proteome</keyword>
<sequence length="304" mass="36195">MRTIKYRAVSKELKFLRQLNARMTLPPHEKRYYSNLEKGFKGEQIFDSYVEKLSNDFLVVNDLLLKHNYTTFQIDSLLIFQDMLYNLNVKYYEGDHYLEGKNWHKISGTEIKNPLLQLERSESLLRQLLQYHKFNHYPIESLLIFVHPEFNLYNAYPELPAVFPPQLQRFLIHLNEKPSQTNHKHEKLANQLVSLHQSDPPFSQLPEYEYEEIKKSLLCNRCFANMSHKERKWVICQKCGSVEDDQKAIMRAIEEFKLLFPERKITTNGIEEWCGGDIPSKKIRRILSQQYQRVGHGKYSFYVG</sequence>
<dbReference type="Pfam" id="PF08378">
    <property type="entry name" value="NERD"/>
    <property type="match status" value="1"/>
</dbReference>
<evidence type="ECO:0000313" key="2">
    <source>
        <dbReference type="EMBL" id="QQK80655.1"/>
    </source>
</evidence>
<dbReference type="EMBL" id="CP054706">
    <property type="protein sequence ID" value="QQK80655.1"/>
    <property type="molecule type" value="Genomic_DNA"/>
</dbReference>
<protein>
    <submittedName>
        <fullName evidence="2">NERD domain-containing protein</fullName>
    </submittedName>
</protein>
<dbReference type="RefSeq" id="WP_200085024.1">
    <property type="nucleotide sequence ID" value="NZ_CP054706.1"/>
</dbReference>
<evidence type="ECO:0000259" key="1">
    <source>
        <dbReference type="PROSITE" id="PS50965"/>
    </source>
</evidence>
<dbReference type="PROSITE" id="PS50965">
    <property type="entry name" value="NERD"/>
    <property type="match status" value="1"/>
</dbReference>
<dbReference type="KEGG" id="scib:HUG20_12605"/>
<organism evidence="2 3">
    <name type="scientific">Salicibibacter cibi</name>
    <dbReference type="NCBI Taxonomy" id="2743001"/>
    <lineage>
        <taxon>Bacteria</taxon>
        <taxon>Bacillati</taxon>
        <taxon>Bacillota</taxon>
        <taxon>Bacilli</taxon>
        <taxon>Bacillales</taxon>
        <taxon>Bacillaceae</taxon>
        <taxon>Salicibibacter</taxon>
    </lineage>
</organism>
<dbReference type="AlphaFoldDB" id="A0A7T6ZBW2"/>
<proteinExistence type="predicted"/>
<dbReference type="Proteomes" id="UP000595349">
    <property type="component" value="Chromosome"/>
</dbReference>
<name>A0A7T6ZBW2_9BACI</name>